<comment type="subcellular location">
    <subcellularLocation>
        <location evidence="1">Virion</location>
    </subcellularLocation>
</comment>
<keyword evidence="5" id="KW-1185">Reference proteome</keyword>
<evidence type="ECO:0000313" key="4">
    <source>
        <dbReference type="EMBL" id="NMK54195.1"/>
    </source>
</evidence>
<dbReference type="SUPFAM" id="SSF56563">
    <property type="entry name" value="Major capsid protein gp5"/>
    <property type="match status" value="1"/>
</dbReference>
<organism evidence="4 5">
    <name type="scientific">Staphylococcus capitis</name>
    <dbReference type="NCBI Taxonomy" id="29388"/>
    <lineage>
        <taxon>Bacteria</taxon>
        <taxon>Bacillati</taxon>
        <taxon>Bacillota</taxon>
        <taxon>Bacilli</taxon>
        <taxon>Bacillales</taxon>
        <taxon>Staphylococcaceae</taxon>
        <taxon>Staphylococcus</taxon>
    </lineage>
</organism>
<reference evidence="4 5" key="1">
    <citation type="submission" date="2020-04" db="EMBL/GenBank/DDBJ databases">
        <title>The Epidemiology and Molecular Characteristics of Linezolid-Resistant Staphylococcus capitis in Huashan Hospital, Shanghai.</title>
        <authorList>
            <person name="Ding L."/>
            <person name="Li P."/>
            <person name="Yang Y."/>
            <person name="Lin D."/>
            <person name="Xu X."/>
        </authorList>
    </citation>
    <scope>NUCLEOTIDE SEQUENCE [LARGE SCALE GENOMIC DNA]</scope>
    <source>
        <strain evidence="4 5">17-84</strain>
    </source>
</reference>
<dbReference type="NCBIfam" id="TIGR01554">
    <property type="entry name" value="major_cap_HK97"/>
    <property type="match status" value="1"/>
</dbReference>
<evidence type="ECO:0000259" key="3">
    <source>
        <dbReference type="Pfam" id="PF05065"/>
    </source>
</evidence>
<dbReference type="Gene3D" id="3.30.2320.10">
    <property type="entry name" value="hypothetical protein PF0899 domain"/>
    <property type="match status" value="1"/>
</dbReference>
<comment type="caution">
    <text evidence="4">The sequence shown here is derived from an EMBL/GenBank/DDBJ whole genome shotgun (WGS) entry which is preliminary data.</text>
</comment>
<evidence type="ECO:0000313" key="5">
    <source>
        <dbReference type="Proteomes" id="UP000538955"/>
    </source>
</evidence>
<dbReference type="RefSeq" id="WP_168992847.1">
    <property type="nucleotide sequence ID" value="NZ_JABBMI010000058.1"/>
</dbReference>
<name>A0ABX1SPI1_STACP</name>
<evidence type="ECO:0000256" key="2">
    <source>
        <dbReference type="SAM" id="MobiDB-lite"/>
    </source>
</evidence>
<feature type="domain" description="Phage capsid-like C-terminal" evidence="3">
    <location>
        <begin position="185"/>
        <end position="426"/>
    </location>
</feature>
<dbReference type="EMBL" id="JABBMI010000058">
    <property type="protein sequence ID" value="NMK54195.1"/>
    <property type="molecule type" value="Genomic_DNA"/>
</dbReference>
<proteinExistence type="predicted"/>
<dbReference type="InterPro" id="IPR054612">
    <property type="entry name" value="Phage_capsid-like_C"/>
</dbReference>
<protein>
    <submittedName>
        <fullName evidence="4">Phage major capsid protein</fullName>
    </submittedName>
</protein>
<dbReference type="Proteomes" id="UP000538955">
    <property type="component" value="Unassembled WGS sequence"/>
</dbReference>
<dbReference type="Gene3D" id="3.30.2400.10">
    <property type="entry name" value="Major capsid protein gp5"/>
    <property type="match status" value="1"/>
</dbReference>
<dbReference type="InterPro" id="IPR024455">
    <property type="entry name" value="Phage_capsid"/>
</dbReference>
<feature type="compositionally biased region" description="Basic and acidic residues" evidence="2">
    <location>
        <begin position="136"/>
        <end position="146"/>
    </location>
</feature>
<dbReference type="Pfam" id="PF05065">
    <property type="entry name" value="Phage_capsid"/>
    <property type="match status" value="1"/>
</dbReference>
<feature type="region of interest" description="Disordered" evidence="2">
    <location>
        <begin position="48"/>
        <end position="154"/>
    </location>
</feature>
<feature type="compositionally biased region" description="Basic and acidic residues" evidence="2">
    <location>
        <begin position="48"/>
        <end position="129"/>
    </location>
</feature>
<gene>
    <name evidence="4" type="ORF">HHM24_05430</name>
</gene>
<evidence type="ECO:0000256" key="1">
    <source>
        <dbReference type="ARBA" id="ARBA00004328"/>
    </source>
</evidence>
<sequence length="451" mass="50114">MANLDERKKEIANLISKAQEAVEKGDLETARNLKADIDAQKKEYEELEQLSKEIEASAPKLEETPPKDEGAEVEDNKGDDTGEGSESKPSDDKEEKPSDEEKPDDKPEPDAPPKSEEKPEASAIEKVEEPTEEELEKEKNKREGAKRSMAKLNQNPETNEEVLAFEQYMKTKGAKRDNVKSDDVGVTIPEDIKYIPEKEIKTVQDLSQLVQKTSVSTASGKYPILKRANAKFNTVAELEKNPELARPEFETVNWEVETYRGAIPISQEALDDSVANLTAIVSENIKEQKINTLNEKIGGVLKAFNPTSISNVDDLKEIINVKLDPGYDRQIICTQSFYQKLDTLKDGNGRYLLQDSIINTAGNTVLGMNVTVVRDDLLGENGDALAFIGDVKRGVLFADRTDVSVQWIENEIYGKYLMGAFRFDVKQADKNAGFFVTFEDAATEPSGDLGA</sequence>
<accession>A0ABX1SPI1</accession>